<dbReference type="Proteomes" id="UP000799438">
    <property type="component" value="Unassembled WGS sequence"/>
</dbReference>
<feature type="compositionally biased region" description="Basic and acidic residues" evidence="1">
    <location>
        <begin position="166"/>
        <end position="177"/>
    </location>
</feature>
<protein>
    <submittedName>
        <fullName evidence="3">Uncharacterized protein</fullName>
    </submittedName>
</protein>
<dbReference type="RefSeq" id="XP_033396828.1">
    <property type="nucleotide sequence ID" value="XM_033542194.1"/>
</dbReference>
<evidence type="ECO:0000256" key="2">
    <source>
        <dbReference type="SAM" id="Phobius"/>
    </source>
</evidence>
<dbReference type="GeneID" id="54299691"/>
<feature type="region of interest" description="Disordered" evidence="1">
    <location>
        <begin position="161"/>
        <end position="191"/>
    </location>
</feature>
<proteinExistence type="predicted"/>
<keyword evidence="4" id="KW-1185">Reference proteome</keyword>
<sequence length="191" mass="20416">MAGITALFLPAGTFAEIFEFTQLPRKAYLPVTLAVTVLLSVLTVCFYFQYASLRTARDPGAEKAHAKAAGLKLAMSTGADGDEAPAQHLRGESLGAVRAIPDFNAAVTAALASSPTPNCDCSADGIKASLVSNMSQEKESASIFTFVQNLQVLSSSQAKQYLSQDNEPRTYNNRDFRWSSGTETPNQKKGT</sequence>
<feature type="transmembrane region" description="Helical" evidence="2">
    <location>
        <begin position="31"/>
        <end position="50"/>
    </location>
</feature>
<dbReference type="EMBL" id="ML995488">
    <property type="protein sequence ID" value="KAF2141115.1"/>
    <property type="molecule type" value="Genomic_DNA"/>
</dbReference>
<evidence type="ECO:0000313" key="4">
    <source>
        <dbReference type="Proteomes" id="UP000799438"/>
    </source>
</evidence>
<keyword evidence="2" id="KW-0812">Transmembrane</keyword>
<organism evidence="3 4">
    <name type="scientific">Aplosporella prunicola CBS 121167</name>
    <dbReference type="NCBI Taxonomy" id="1176127"/>
    <lineage>
        <taxon>Eukaryota</taxon>
        <taxon>Fungi</taxon>
        <taxon>Dikarya</taxon>
        <taxon>Ascomycota</taxon>
        <taxon>Pezizomycotina</taxon>
        <taxon>Dothideomycetes</taxon>
        <taxon>Dothideomycetes incertae sedis</taxon>
        <taxon>Botryosphaeriales</taxon>
        <taxon>Aplosporellaceae</taxon>
        <taxon>Aplosporella</taxon>
    </lineage>
</organism>
<accession>A0A6A6BCV3</accession>
<dbReference type="AlphaFoldDB" id="A0A6A6BCV3"/>
<keyword evidence="2" id="KW-0472">Membrane</keyword>
<name>A0A6A6BCV3_9PEZI</name>
<evidence type="ECO:0000256" key="1">
    <source>
        <dbReference type="SAM" id="MobiDB-lite"/>
    </source>
</evidence>
<feature type="compositionally biased region" description="Polar residues" evidence="1">
    <location>
        <begin position="178"/>
        <end position="191"/>
    </location>
</feature>
<evidence type="ECO:0000313" key="3">
    <source>
        <dbReference type="EMBL" id="KAF2141115.1"/>
    </source>
</evidence>
<keyword evidence="2" id="KW-1133">Transmembrane helix</keyword>
<gene>
    <name evidence="3" type="ORF">K452DRAFT_299157</name>
</gene>
<reference evidence="3" key="1">
    <citation type="journal article" date="2020" name="Stud. Mycol.">
        <title>101 Dothideomycetes genomes: a test case for predicting lifestyles and emergence of pathogens.</title>
        <authorList>
            <person name="Haridas S."/>
            <person name="Albert R."/>
            <person name="Binder M."/>
            <person name="Bloem J."/>
            <person name="Labutti K."/>
            <person name="Salamov A."/>
            <person name="Andreopoulos B."/>
            <person name="Baker S."/>
            <person name="Barry K."/>
            <person name="Bills G."/>
            <person name="Bluhm B."/>
            <person name="Cannon C."/>
            <person name="Castanera R."/>
            <person name="Culley D."/>
            <person name="Daum C."/>
            <person name="Ezra D."/>
            <person name="Gonzalez J."/>
            <person name="Henrissat B."/>
            <person name="Kuo A."/>
            <person name="Liang C."/>
            <person name="Lipzen A."/>
            <person name="Lutzoni F."/>
            <person name="Magnuson J."/>
            <person name="Mondo S."/>
            <person name="Nolan M."/>
            <person name="Ohm R."/>
            <person name="Pangilinan J."/>
            <person name="Park H.-J."/>
            <person name="Ramirez L."/>
            <person name="Alfaro M."/>
            <person name="Sun H."/>
            <person name="Tritt A."/>
            <person name="Yoshinaga Y."/>
            <person name="Zwiers L.-H."/>
            <person name="Turgeon B."/>
            <person name="Goodwin S."/>
            <person name="Spatafora J."/>
            <person name="Crous P."/>
            <person name="Grigoriev I."/>
        </authorList>
    </citation>
    <scope>NUCLEOTIDE SEQUENCE</scope>
    <source>
        <strain evidence="3">CBS 121167</strain>
    </source>
</reference>